<gene>
    <name evidence="1" type="ORF">BKA16_004671</name>
</gene>
<reference evidence="1 2" key="1">
    <citation type="submission" date="2020-08" db="EMBL/GenBank/DDBJ databases">
        <title>Sequencing the genomes of 1000 actinobacteria strains.</title>
        <authorList>
            <person name="Klenk H.-P."/>
        </authorList>
    </citation>
    <scope>NUCLEOTIDE SEQUENCE [LARGE SCALE GENOMIC DNA]</scope>
    <source>
        <strain evidence="1 2">DSM 45298</strain>
    </source>
</reference>
<evidence type="ECO:0000313" key="1">
    <source>
        <dbReference type="EMBL" id="MBB4138046.1"/>
    </source>
</evidence>
<sequence>MTGLPAGFRVRVGEGVRVHDGGRTLVGGSPLRVLRLKEPAPALARGDVRDSFARGSAALVVSCRHTWPQPLHR</sequence>
<proteinExistence type="predicted"/>
<dbReference type="RefSeq" id="WP_183373344.1">
    <property type="nucleotide sequence ID" value="NZ_BAABHL010000091.1"/>
</dbReference>
<keyword evidence="2" id="KW-1185">Reference proteome</keyword>
<organism evidence="1 2">
    <name type="scientific">Gordonia humi</name>
    <dbReference type="NCBI Taxonomy" id="686429"/>
    <lineage>
        <taxon>Bacteria</taxon>
        <taxon>Bacillati</taxon>
        <taxon>Actinomycetota</taxon>
        <taxon>Actinomycetes</taxon>
        <taxon>Mycobacteriales</taxon>
        <taxon>Gordoniaceae</taxon>
        <taxon>Gordonia</taxon>
    </lineage>
</organism>
<evidence type="ECO:0000313" key="2">
    <source>
        <dbReference type="Proteomes" id="UP000551501"/>
    </source>
</evidence>
<comment type="caution">
    <text evidence="1">The sequence shown here is derived from an EMBL/GenBank/DDBJ whole genome shotgun (WGS) entry which is preliminary data.</text>
</comment>
<name>A0A840F833_9ACTN</name>
<accession>A0A840F833</accession>
<dbReference type="AlphaFoldDB" id="A0A840F833"/>
<dbReference type="EMBL" id="JACIFP010000002">
    <property type="protein sequence ID" value="MBB4138046.1"/>
    <property type="molecule type" value="Genomic_DNA"/>
</dbReference>
<dbReference type="Proteomes" id="UP000551501">
    <property type="component" value="Unassembled WGS sequence"/>
</dbReference>
<protein>
    <submittedName>
        <fullName evidence="1">Uncharacterized protein</fullName>
    </submittedName>
</protein>